<feature type="compositionally biased region" description="Low complexity" evidence="7">
    <location>
        <begin position="260"/>
        <end position="286"/>
    </location>
</feature>
<feature type="domain" description="Tsg C-terminal" evidence="9">
    <location>
        <begin position="83"/>
        <end position="209"/>
    </location>
</feature>
<dbReference type="Pfam" id="PF04668">
    <property type="entry name" value="Tsg"/>
    <property type="match status" value="1"/>
</dbReference>
<comment type="subcellular location">
    <subcellularLocation>
        <location evidence="1">Secreted</location>
    </subcellularLocation>
</comment>
<evidence type="ECO:0000259" key="9">
    <source>
        <dbReference type="Pfam" id="PF04668"/>
    </source>
</evidence>
<dbReference type="InterPro" id="IPR006761">
    <property type="entry name" value="Tsg"/>
</dbReference>
<evidence type="ECO:0000256" key="1">
    <source>
        <dbReference type="ARBA" id="ARBA00004613"/>
    </source>
</evidence>
<dbReference type="EMBL" id="MTYJ01000144">
    <property type="protein sequence ID" value="OQV12476.1"/>
    <property type="molecule type" value="Genomic_DNA"/>
</dbReference>
<gene>
    <name evidence="11" type="ORF">BV898_13276</name>
</gene>
<evidence type="ECO:0000256" key="7">
    <source>
        <dbReference type="SAM" id="MobiDB-lite"/>
    </source>
</evidence>
<comment type="caution">
    <text evidence="11">The sequence shown here is derived from an EMBL/GenBank/DDBJ whole genome shotgun (WGS) entry which is preliminary data.</text>
</comment>
<evidence type="ECO:0000256" key="4">
    <source>
        <dbReference type="ARBA" id="ARBA00022525"/>
    </source>
</evidence>
<evidence type="ECO:0000256" key="5">
    <source>
        <dbReference type="ARBA" id="ARBA00022729"/>
    </source>
</evidence>
<sequence>MRQPLLLISISLILLPLAVSHSCKEGMCASIVSKCLLIDACKCDFVNCTCCAACSQCLGALYSDCCECVDMCPKELTTPSNNSKTHTAEDLPDTLPELFNALTEEHDPTARWTTFTYPVHRDLPAHLNPLAQGTLEVGTLSRDSPTTGWSARNCTVAFMAQCMPWSKCRNSCRSMGATSYKWFHDGCCQCVGNNCLNYGMNESRCLHCPRISPNGIMEDEYEGPDVDDDQPRRHVETTSSEDSTETADRSYPAPPPPYISQSQKSSRAKTSSSSNSNATNVKVKVATSQKVTKTPTVIAGENGNNSVTSL</sequence>
<dbReference type="AlphaFoldDB" id="A0A1W0WB81"/>
<evidence type="ECO:0000313" key="11">
    <source>
        <dbReference type="EMBL" id="OQV12476.1"/>
    </source>
</evidence>
<feature type="compositionally biased region" description="Acidic residues" evidence="7">
    <location>
        <begin position="218"/>
        <end position="228"/>
    </location>
</feature>
<evidence type="ECO:0000256" key="8">
    <source>
        <dbReference type="SAM" id="SignalP"/>
    </source>
</evidence>
<dbReference type="GO" id="GO:0005615">
    <property type="term" value="C:extracellular space"/>
    <property type="evidence" value="ECO:0007669"/>
    <property type="project" value="TreeGrafter"/>
</dbReference>
<accession>A0A1W0WB81</accession>
<keyword evidence="4" id="KW-0964">Secreted</keyword>
<feature type="region of interest" description="Disordered" evidence="7">
    <location>
        <begin position="218"/>
        <end position="310"/>
    </location>
</feature>
<dbReference type="InterPro" id="IPR057726">
    <property type="entry name" value="Tsg_C"/>
</dbReference>
<dbReference type="PANTHER" id="PTHR12312:SF16">
    <property type="entry name" value="TWISTED GASTRULATION PROTEIN HOMOLOG 1-A-RELATED"/>
    <property type="match status" value="1"/>
</dbReference>
<evidence type="ECO:0000256" key="2">
    <source>
        <dbReference type="ARBA" id="ARBA00010047"/>
    </source>
</evidence>
<keyword evidence="12" id="KW-1185">Reference proteome</keyword>
<evidence type="ECO:0000259" key="10">
    <source>
        <dbReference type="Pfam" id="PF23782"/>
    </source>
</evidence>
<evidence type="ECO:0000256" key="3">
    <source>
        <dbReference type="ARBA" id="ARBA00022473"/>
    </source>
</evidence>
<dbReference type="InterPro" id="IPR057635">
    <property type="entry name" value="Tsg_N"/>
</dbReference>
<feature type="signal peptide" evidence="8">
    <location>
        <begin position="1"/>
        <end position="20"/>
    </location>
</feature>
<feature type="domain" description="Tsg N-terminal" evidence="10">
    <location>
        <begin position="22"/>
        <end position="76"/>
    </location>
</feature>
<keyword evidence="3" id="KW-0217">Developmental protein</keyword>
<keyword evidence="5 8" id="KW-0732">Signal</keyword>
<feature type="chain" id="PRO_5013388850" description="Protein twisted gastrulation" evidence="8">
    <location>
        <begin position="21"/>
        <end position="310"/>
    </location>
</feature>
<keyword evidence="6" id="KW-0325">Glycoprotein</keyword>
<dbReference type="PANTHER" id="PTHR12312">
    <property type="entry name" value="TWISTED GASTRULATION PROTEIN HOMOLOG 1-A-RELATED"/>
    <property type="match status" value="1"/>
</dbReference>
<comment type="similarity">
    <text evidence="2">Belongs to the twisted gastrulation protein family.</text>
</comment>
<dbReference type="GO" id="GO:0030510">
    <property type="term" value="P:regulation of BMP signaling pathway"/>
    <property type="evidence" value="ECO:0007669"/>
    <property type="project" value="TreeGrafter"/>
</dbReference>
<dbReference type="OrthoDB" id="10037323at2759"/>
<evidence type="ECO:0000313" key="12">
    <source>
        <dbReference type="Proteomes" id="UP000192578"/>
    </source>
</evidence>
<evidence type="ECO:0008006" key="13">
    <source>
        <dbReference type="Google" id="ProtNLM"/>
    </source>
</evidence>
<proteinExistence type="inferred from homology"/>
<name>A0A1W0WB81_HYPEX</name>
<protein>
    <recommendedName>
        <fullName evidence="13">Protein twisted gastrulation</fullName>
    </recommendedName>
</protein>
<reference evidence="12" key="1">
    <citation type="submission" date="2017-01" db="EMBL/GenBank/DDBJ databases">
        <title>Comparative genomics of anhydrobiosis in the tardigrade Hypsibius dujardini.</title>
        <authorList>
            <person name="Yoshida Y."/>
            <person name="Koutsovoulos G."/>
            <person name="Laetsch D."/>
            <person name="Stevens L."/>
            <person name="Kumar S."/>
            <person name="Horikawa D."/>
            <person name="Ishino K."/>
            <person name="Komine S."/>
            <person name="Tomita M."/>
            <person name="Blaxter M."/>
            <person name="Arakawa K."/>
        </authorList>
    </citation>
    <scope>NUCLEOTIDE SEQUENCE [LARGE SCALE GENOMIC DNA]</scope>
    <source>
        <strain evidence="12">Z151</strain>
    </source>
</reference>
<evidence type="ECO:0000256" key="6">
    <source>
        <dbReference type="ARBA" id="ARBA00023180"/>
    </source>
</evidence>
<dbReference type="Proteomes" id="UP000192578">
    <property type="component" value="Unassembled WGS sequence"/>
</dbReference>
<organism evidence="11 12">
    <name type="scientific">Hypsibius exemplaris</name>
    <name type="common">Freshwater tardigrade</name>
    <dbReference type="NCBI Taxonomy" id="2072580"/>
    <lineage>
        <taxon>Eukaryota</taxon>
        <taxon>Metazoa</taxon>
        <taxon>Ecdysozoa</taxon>
        <taxon>Tardigrada</taxon>
        <taxon>Eutardigrada</taxon>
        <taxon>Parachela</taxon>
        <taxon>Hypsibioidea</taxon>
        <taxon>Hypsibiidae</taxon>
        <taxon>Hypsibius</taxon>
    </lineage>
</organism>
<dbReference type="Pfam" id="PF23782">
    <property type="entry name" value="Tsg_N"/>
    <property type="match status" value="1"/>
</dbReference>